<dbReference type="InterPro" id="IPR010982">
    <property type="entry name" value="Lambda_DNA-bd_dom_sf"/>
</dbReference>
<organism evidence="3 4">
    <name type="scientific">Clostridium cochlearium</name>
    <dbReference type="NCBI Taxonomy" id="1494"/>
    <lineage>
        <taxon>Bacteria</taxon>
        <taxon>Bacillati</taxon>
        <taxon>Bacillota</taxon>
        <taxon>Clostridia</taxon>
        <taxon>Eubacteriales</taxon>
        <taxon>Clostridiaceae</taxon>
        <taxon>Clostridium</taxon>
    </lineage>
</organism>
<keyword evidence="1" id="KW-0238">DNA-binding</keyword>
<dbReference type="AlphaFoldDB" id="A0A2X2W3Q0"/>
<dbReference type="GO" id="GO:0003677">
    <property type="term" value="F:DNA binding"/>
    <property type="evidence" value="ECO:0007669"/>
    <property type="project" value="UniProtKB-KW"/>
</dbReference>
<evidence type="ECO:0000256" key="1">
    <source>
        <dbReference type="ARBA" id="ARBA00023125"/>
    </source>
</evidence>
<dbReference type="SUPFAM" id="SSF47413">
    <property type="entry name" value="lambda repressor-like DNA-binding domains"/>
    <property type="match status" value="1"/>
</dbReference>
<name>A0A2X2W3Q0_CLOCO</name>
<evidence type="ECO:0000313" key="3">
    <source>
        <dbReference type="EMBL" id="SQB35478.1"/>
    </source>
</evidence>
<evidence type="ECO:0000259" key="2">
    <source>
        <dbReference type="PROSITE" id="PS50943"/>
    </source>
</evidence>
<dbReference type="EMBL" id="UAWC01000024">
    <property type="protein sequence ID" value="SQB35478.1"/>
    <property type="molecule type" value="Genomic_DNA"/>
</dbReference>
<accession>A0A2X2W3Q0</accession>
<dbReference type="PANTHER" id="PTHR46558:SF4">
    <property type="entry name" value="DNA-BIDING PHAGE PROTEIN"/>
    <property type="match status" value="1"/>
</dbReference>
<reference evidence="3 4" key="1">
    <citation type="submission" date="2018-06" db="EMBL/GenBank/DDBJ databases">
        <authorList>
            <consortium name="Pathogen Informatics"/>
            <person name="Doyle S."/>
        </authorList>
    </citation>
    <scope>NUCLEOTIDE SEQUENCE [LARGE SCALE GENOMIC DNA]</scope>
    <source>
        <strain evidence="3 4">NCTC13028</strain>
    </source>
</reference>
<dbReference type="Gene3D" id="1.10.260.40">
    <property type="entry name" value="lambda repressor-like DNA-binding domains"/>
    <property type="match status" value="1"/>
</dbReference>
<evidence type="ECO:0000313" key="4">
    <source>
        <dbReference type="Proteomes" id="UP000250223"/>
    </source>
</evidence>
<gene>
    <name evidence="3" type="primary">pezA</name>
    <name evidence="3" type="ORF">NCTC13028_01986</name>
</gene>
<dbReference type="CDD" id="cd00093">
    <property type="entry name" value="HTH_XRE"/>
    <property type="match status" value="1"/>
</dbReference>
<dbReference type="Pfam" id="PF01381">
    <property type="entry name" value="HTH_3"/>
    <property type="match status" value="1"/>
</dbReference>
<sequence>MDIGSKIKELRESKGLTQKELGKRIGVTAVTITRYERGDRNPSIEMLNKIADALNVPLSDLILHRTQDSLEILYEVPPSKNQLIDRKIDCICELIAAISYEETTIRNFSFSIDELFKIQEYISNQLLIKISEIKNVNYTVKIKDNTL</sequence>
<dbReference type="SMART" id="SM00530">
    <property type="entry name" value="HTH_XRE"/>
    <property type="match status" value="1"/>
</dbReference>
<proteinExistence type="predicted"/>
<dbReference type="PROSITE" id="PS50943">
    <property type="entry name" value="HTH_CROC1"/>
    <property type="match status" value="1"/>
</dbReference>
<dbReference type="PANTHER" id="PTHR46558">
    <property type="entry name" value="TRACRIPTIONAL REGULATORY PROTEIN-RELATED-RELATED"/>
    <property type="match status" value="1"/>
</dbReference>
<protein>
    <submittedName>
        <fullName evidence="3">MerR family transcriptional regulator</fullName>
    </submittedName>
</protein>
<feature type="domain" description="HTH cro/C1-type" evidence="2">
    <location>
        <begin position="7"/>
        <end position="61"/>
    </location>
</feature>
<dbReference type="InterPro" id="IPR001387">
    <property type="entry name" value="Cro/C1-type_HTH"/>
</dbReference>
<dbReference type="Proteomes" id="UP000250223">
    <property type="component" value="Unassembled WGS sequence"/>
</dbReference>
<dbReference type="RefSeq" id="WP_111921654.1">
    <property type="nucleotide sequence ID" value="NZ_JAWEDD010000001.1"/>
</dbReference>